<evidence type="ECO:0000313" key="2">
    <source>
        <dbReference type="EMBL" id="UXE62954.1"/>
    </source>
</evidence>
<gene>
    <name evidence="2" type="ORF">KA717_09815</name>
</gene>
<dbReference type="Proteomes" id="UP001065613">
    <property type="component" value="Chromosome"/>
</dbReference>
<dbReference type="AlphaFoldDB" id="A0A977KZS8"/>
<name>A0A977KZS8_9CYAN</name>
<dbReference type="EMBL" id="CP073041">
    <property type="protein sequence ID" value="UXE62954.1"/>
    <property type="molecule type" value="Genomic_DNA"/>
</dbReference>
<proteinExistence type="predicted"/>
<dbReference type="PANTHER" id="PTHR30336:SF20">
    <property type="entry name" value="DUF218 DOMAIN-CONTAINING PROTEIN"/>
    <property type="match status" value="1"/>
</dbReference>
<organism evidence="2">
    <name type="scientific">Woronichinia naegeliana WA131</name>
    <dbReference type="NCBI Taxonomy" id="2824559"/>
    <lineage>
        <taxon>Bacteria</taxon>
        <taxon>Bacillati</taxon>
        <taxon>Cyanobacteriota</taxon>
        <taxon>Cyanophyceae</taxon>
        <taxon>Synechococcales</taxon>
        <taxon>Coelosphaeriaceae</taxon>
        <taxon>Woronichinia</taxon>
    </lineage>
</organism>
<reference evidence="2" key="1">
    <citation type="submission" date="2021-04" db="EMBL/GenBank/DDBJ databases">
        <title>Genome sequence of Woronichinia naegeliana from Washington state freshwater lake bloom.</title>
        <authorList>
            <person name="Dreher T.W."/>
        </authorList>
    </citation>
    <scope>NUCLEOTIDE SEQUENCE</scope>
    <source>
        <strain evidence="2">WA131</strain>
    </source>
</reference>
<dbReference type="CDD" id="cd06259">
    <property type="entry name" value="YdcF-like"/>
    <property type="match status" value="1"/>
</dbReference>
<dbReference type="KEGG" id="wna:KA717_09815"/>
<dbReference type="InterPro" id="IPR051599">
    <property type="entry name" value="Cell_Envelope_Assoc"/>
</dbReference>
<protein>
    <submittedName>
        <fullName evidence="2">YdcF family protein</fullName>
    </submittedName>
</protein>
<dbReference type="InterPro" id="IPR003848">
    <property type="entry name" value="DUF218"/>
</dbReference>
<dbReference type="GO" id="GO:0005886">
    <property type="term" value="C:plasma membrane"/>
    <property type="evidence" value="ECO:0007669"/>
    <property type="project" value="TreeGrafter"/>
</dbReference>
<dbReference type="Pfam" id="PF02698">
    <property type="entry name" value="DUF218"/>
    <property type="match status" value="1"/>
</dbReference>
<evidence type="ECO:0000259" key="1">
    <source>
        <dbReference type="Pfam" id="PF02698"/>
    </source>
</evidence>
<dbReference type="PANTHER" id="PTHR30336">
    <property type="entry name" value="INNER MEMBRANE PROTEIN, PROBABLE PERMEASE"/>
    <property type="match status" value="1"/>
</dbReference>
<sequence>MLGSLLFHLCVRLPLNQGQPIDAIFVLGGSIQREIHAAQLATQWTDIPILISSGSPVPCVQAIFQKAVIAPQRVWLERCAKSTFENFLFSIPLLKNWQVHRVKMITSVSHLPRAQWLAQILFGSQGIGVEIEALQERGRPGNQESLVKTIVDVSRSFIWAILGQGINLPCQEIFRLDQIDPLAHSTLDQHCERIF</sequence>
<feature type="domain" description="DUF218" evidence="1">
    <location>
        <begin position="22"/>
        <end position="121"/>
    </location>
</feature>
<accession>A0A977KZS8</accession>